<protein>
    <submittedName>
        <fullName evidence="1">Uncharacterized protein</fullName>
    </submittedName>
</protein>
<sequence>MKLNLSGSNSRRPSSISNFLFVFNYMIIHSKGIRLIFLASNHIRSSGGTDVVAQCGDKKSLTENERHEMGITPASVLHLRHPLHPGLVMTSGGFSISKVIHGRLLERLLAI</sequence>
<organism evidence="1 2">
    <name type="scientific">Cuscuta epithymum</name>
    <dbReference type="NCBI Taxonomy" id="186058"/>
    <lineage>
        <taxon>Eukaryota</taxon>
        <taxon>Viridiplantae</taxon>
        <taxon>Streptophyta</taxon>
        <taxon>Embryophyta</taxon>
        <taxon>Tracheophyta</taxon>
        <taxon>Spermatophyta</taxon>
        <taxon>Magnoliopsida</taxon>
        <taxon>eudicotyledons</taxon>
        <taxon>Gunneridae</taxon>
        <taxon>Pentapetalae</taxon>
        <taxon>asterids</taxon>
        <taxon>lamiids</taxon>
        <taxon>Solanales</taxon>
        <taxon>Convolvulaceae</taxon>
        <taxon>Cuscuteae</taxon>
        <taxon>Cuscuta</taxon>
        <taxon>Cuscuta subgen. Cuscuta</taxon>
    </lineage>
</organism>
<evidence type="ECO:0000313" key="2">
    <source>
        <dbReference type="Proteomes" id="UP001152523"/>
    </source>
</evidence>
<dbReference type="AlphaFoldDB" id="A0AAV0DVA3"/>
<keyword evidence="2" id="KW-1185">Reference proteome</keyword>
<dbReference type="EMBL" id="CAMAPF010000168">
    <property type="protein sequence ID" value="CAH9110312.1"/>
    <property type="molecule type" value="Genomic_DNA"/>
</dbReference>
<comment type="caution">
    <text evidence="1">The sequence shown here is derived from an EMBL/GenBank/DDBJ whole genome shotgun (WGS) entry which is preliminary data.</text>
</comment>
<accession>A0AAV0DVA3</accession>
<name>A0AAV0DVA3_9ASTE</name>
<dbReference type="Proteomes" id="UP001152523">
    <property type="component" value="Unassembled WGS sequence"/>
</dbReference>
<evidence type="ECO:0000313" key="1">
    <source>
        <dbReference type="EMBL" id="CAH9110312.1"/>
    </source>
</evidence>
<proteinExistence type="predicted"/>
<reference evidence="1" key="1">
    <citation type="submission" date="2022-07" db="EMBL/GenBank/DDBJ databases">
        <authorList>
            <person name="Macas J."/>
            <person name="Novak P."/>
            <person name="Neumann P."/>
        </authorList>
    </citation>
    <scope>NUCLEOTIDE SEQUENCE</scope>
</reference>
<gene>
    <name evidence="1" type="ORF">CEPIT_LOCUS19095</name>
</gene>